<dbReference type="InterPro" id="IPR024467">
    <property type="entry name" value="Xre/MbcA/ParS-like_toxin-bd"/>
</dbReference>
<evidence type="ECO:0000313" key="3">
    <source>
        <dbReference type="EMBL" id="PAX06710.1"/>
    </source>
</evidence>
<keyword evidence="4" id="KW-1185">Reference proteome</keyword>
<dbReference type="Pfam" id="PF20432">
    <property type="entry name" value="Xre-like-HTH"/>
    <property type="match status" value="1"/>
</dbReference>
<sequence length="136" mass="15047">MATSAFSVDRFLAAPPLTRVREVQKGLPVSALRAVADGKVVTIADLVGIVGTRRTLDRRLADDARLSLDESDRLARFAEVLALATQVFGDRAYAMEWLRAPQFDFDGTPPIELMRSYSGSELVINLLQRFRHGMLA</sequence>
<dbReference type="AlphaFoldDB" id="A0A2A2SBZ6"/>
<dbReference type="Proteomes" id="UP000218151">
    <property type="component" value="Unassembled WGS sequence"/>
</dbReference>
<organism evidence="3 4">
    <name type="scientific">Sphingomonas lenta</name>
    <dbReference type="NCBI Taxonomy" id="1141887"/>
    <lineage>
        <taxon>Bacteria</taxon>
        <taxon>Pseudomonadati</taxon>
        <taxon>Pseudomonadota</taxon>
        <taxon>Alphaproteobacteria</taxon>
        <taxon>Sphingomonadales</taxon>
        <taxon>Sphingomonadaceae</taxon>
        <taxon>Sphingomonas</taxon>
    </lineage>
</organism>
<comment type="caution">
    <text evidence="3">The sequence shown here is derived from an EMBL/GenBank/DDBJ whole genome shotgun (WGS) entry which is preliminary data.</text>
</comment>
<feature type="domain" description="Antitoxin Xre/MbcA/ParS-like toxin-binding" evidence="1">
    <location>
        <begin position="84"/>
        <end position="133"/>
    </location>
</feature>
<gene>
    <name evidence="3" type="ORF">CKY28_16410</name>
</gene>
<dbReference type="InterPro" id="IPR011979">
    <property type="entry name" value="Antitox_Xre"/>
</dbReference>
<name>A0A2A2SBZ6_9SPHN</name>
<evidence type="ECO:0000259" key="2">
    <source>
        <dbReference type="Pfam" id="PF20432"/>
    </source>
</evidence>
<feature type="domain" description="Antitoxin Xre-like helix-turn-helix" evidence="2">
    <location>
        <begin position="19"/>
        <end position="78"/>
    </location>
</feature>
<dbReference type="EMBL" id="NSLI01000005">
    <property type="protein sequence ID" value="PAX06710.1"/>
    <property type="molecule type" value="Genomic_DNA"/>
</dbReference>
<dbReference type="InterPro" id="IPR046847">
    <property type="entry name" value="Xre-like_HTH"/>
</dbReference>
<proteinExistence type="predicted"/>
<protein>
    <submittedName>
        <fullName evidence="3">Antitoxin</fullName>
    </submittedName>
</protein>
<evidence type="ECO:0000259" key="1">
    <source>
        <dbReference type="Pfam" id="PF09722"/>
    </source>
</evidence>
<accession>A0A2A2SBZ6</accession>
<dbReference type="OrthoDB" id="5918037at2"/>
<dbReference type="GO" id="GO:0003677">
    <property type="term" value="F:DNA binding"/>
    <property type="evidence" value="ECO:0007669"/>
    <property type="project" value="InterPro"/>
</dbReference>
<dbReference type="Pfam" id="PF09722">
    <property type="entry name" value="Xre_MbcA_ParS_C"/>
    <property type="match status" value="1"/>
</dbReference>
<evidence type="ECO:0000313" key="4">
    <source>
        <dbReference type="Proteomes" id="UP000218151"/>
    </source>
</evidence>
<dbReference type="NCBIfam" id="TIGR02293">
    <property type="entry name" value="TAS_TIGR02293"/>
    <property type="match status" value="1"/>
</dbReference>
<reference evidence="4" key="1">
    <citation type="submission" date="2017-09" db="EMBL/GenBank/DDBJ databases">
        <authorList>
            <person name="Feng G."/>
            <person name="Zhu H."/>
        </authorList>
    </citation>
    <scope>NUCLEOTIDE SEQUENCE [LARGE SCALE GENOMIC DNA]</scope>
    <source>
        <strain evidence="4">1PNM-20</strain>
    </source>
</reference>
<dbReference type="RefSeq" id="WP_095999455.1">
    <property type="nucleotide sequence ID" value="NZ_NSLI01000005.1"/>
</dbReference>